<proteinExistence type="predicted"/>
<dbReference type="Proteomes" id="UP000007879">
    <property type="component" value="Unassembled WGS sequence"/>
</dbReference>
<dbReference type="PROSITE" id="PS50017">
    <property type="entry name" value="DEATH_DOMAIN"/>
    <property type="match status" value="1"/>
</dbReference>
<dbReference type="SUPFAM" id="SSF48403">
    <property type="entry name" value="Ankyrin repeat"/>
    <property type="match status" value="2"/>
</dbReference>
<dbReference type="GO" id="GO:0007165">
    <property type="term" value="P:signal transduction"/>
    <property type="evidence" value="ECO:0007669"/>
    <property type="project" value="InterPro"/>
</dbReference>
<feature type="repeat" description="ANK" evidence="3">
    <location>
        <begin position="526"/>
        <end position="558"/>
    </location>
</feature>
<organism evidence="5">
    <name type="scientific">Amphimedon queenslandica</name>
    <name type="common">Sponge</name>
    <dbReference type="NCBI Taxonomy" id="400682"/>
    <lineage>
        <taxon>Eukaryota</taxon>
        <taxon>Metazoa</taxon>
        <taxon>Porifera</taxon>
        <taxon>Demospongiae</taxon>
        <taxon>Heteroscleromorpha</taxon>
        <taxon>Haplosclerida</taxon>
        <taxon>Niphatidae</taxon>
        <taxon>Amphimedon</taxon>
    </lineage>
</organism>
<feature type="repeat" description="ANK" evidence="3">
    <location>
        <begin position="493"/>
        <end position="525"/>
    </location>
</feature>
<dbReference type="SUPFAM" id="SSF47986">
    <property type="entry name" value="DEATH domain"/>
    <property type="match status" value="1"/>
</dbReference>
<dbReference type="InterPro" id="IPR002110">
    <property type="entry name" value="Ankyrin_rpt"/>
</dbReference>
<dbReference type="Pfam" id="PF00023">
    <property type="entry name" value="Ank"/>
    <property type="match status" value="2"/>
</dbReference>
<keyword evidence="2 3" id="KW-0040">ANK repeat</keyword>
<feature type="repeat" description="ANK" evidence="3">
    <location>
        <begin position="730"/>
        <end position="762"/>
    </location>
</feature>
<gene>
    <name evidence="5" type="primary">105312571</name>
</gene>
<name>A0A1X7UZG6_AMPQE</name>
<dbReference type="PANTHER" id="PTHR24166">
    <property type="entry name" value="ROLLING PEBBLES, ISOFORM B"/>
    <property type="match status" value="1"/>
</dbReference>
<evidence type="ECO:0000313" key="6">
    <source>
        <dbReference type="Proteomes" id="UP000007879"/>
    </source>
</evidence>
<dbReference type="Pfam" id="PF12796">
    <property type="entry name" value="Ank_2"/>
    <property type="match status" value="4"/>
</dbReference>
<dbReference type="eggNOG" id="KOG4177">
    <property type="taxonomic scope" value="Eukaryota"/>
</dbReference>
<dbReference type="EnsemblMetazoa" id="Aqu2.1.33375_001">
    <property type="protein sequence ID" value="Aqu2.1.33375_001"/>
    <property type="gene ID" value="Aqu2.1.33375"/>
</dbReference>
<feature type="repeat" description="ANK" evidence="3">
    <location>
        <begin position="388"/>
        <end position="420"/>
    </location>
</feature>
<dbReference type="SMART" id="SM00248">
    <property type="entry name" value="ANK"/>
    <property type="match status" value="13"/>
</dbReference>
<accession>A0A1X7UZG6</accession>
<dbReference type="PANTHER" id="PTHR24166:SF48">
    <property type="entry name" value="PROTEIN VAPYRIN"/>
    <property type="match status" value="1"/>
</dbReference>
<evidence type="ECO:0000256" key="2">
    <source>
        <dbReference type="ARBA" id="ARBA00023043"/>
    </source>
</evidence>
<evidence type="ECO:0000256" key="1">
    <source>
        <dbReference type="ARBA" id="ARBA00022737"/>
    </source>
</evidence>
<dbReference type="KEGG" id="aqu:105312571"/>
<reference evidence="5" key="2">
    <citation type="submission" date="2017-05" db="UniProtKB">
        <authorList>
            <consortium name="EnsemblMetazoa"/>
        </authorList>
    </citation>
    <scope>IDENTIFICATION</scope>
</reference>
<dbReference type="PROSITE" id="PS50297">
    <property type="entry name" value="ANK_REP_REGION"/>
    <property type="match status" value="6"/>
</dbReference>
<protein>
    <recommendedName>
        <fullName evidence="4">Death domain-containing protein</fullName>
    </recommendedName>
</protein>
<dbReference type="InterPro" id="IPR011029">
    <property type="entry name" value="DEATH-like_dom_sf"/>
</dbReference>
<dbReference type="CDD" id="cd01670">
    <property type="entry name" value="Death"/>
    <property type="match status" value="1"/>
</dbReference>
<evidence type="ECO:0000256" key="3">
    <source>
        <dbReference type="PROSITE-ProRule" id="PRU00023"/>
    </source>
</evidence>
<keyword evidence="1" id="KW-0677">Repeat</keyword>
<feature type="repeat" description="ANK" evidence="3">
    <location>
        <begin position="764"/>
        <end position="796"/>
    </location>
</feature>
<dbReference type="EnsemblMetazoa" id="XM_011405326.2">
    <property type="protein sequence ID" value="XP_011403628.1"/>
    <property type="gene ID" value="LOC105312571"/>
</dbReference>
<dbReference type="OrthoDB" id="366390at2759"/>
<sequence>MSIDLSTLHHYYRSDYELESPERLGLQHLIPMVDGLVEWHRFGTLLNVPQNVLRKLEEEHPRNIDRRVTEILRYWLENDADPKYYEVLDALEKIPNERYLVKDFIAKIRSKVQFPKPPLKEISITHQEKLADSLKEMQKKFARFVTKIQEALENLGNFQKIYRFVVNYLQDTFTPRRDPENIIQLFISLQGHYCFMNYEILKEIACEFVEKDLKESMHEYKKALNKWQKSTTVREFKVAMEKAAKPAIDDPSPDQCLECLVMLKLEGEWLKITIENLQRLLKYLFGGKRSIFTRIKIIEGSVIVRALAPKSEMLSLLCKSSRKCKELLYLGVLSIQVGSLYFEALPVFPCLSFTFELGLCEAINKHCNLDLIRFLLDIGTKINAEGLAGLTPLMMAASYNNVAAISLLAEYKADLELFSESHPPSSAIHFAIVDGRKEAAEILLDLGVPPNLHNPIIGITPLMAVAMTNQEEIFAVLMDRYQDRVMIDFQDINGFTALLYACQHGYTFIVERLLKAKANTNLKVKNGLTALHLACYLGHQELVKQLLNCNADPNISLQDGTTPLITATYYKYYKIVKLLLQSSALVDTQTDSTTGQATALLIASVDDDVQMMFLLLNAKANVNIKDAAGMTPMHKACFNGNKEMVQRLLENGANPNLCTLTGDTPLHTAFCGKINAEIIRLILAAGANPNAVEKTYKLTPLHLACCMNEIAIIETLLSADKININVLDVNGRTPLSFASSLGHSKAVEILLKAGANTELGENICGWTPIFFAAAVGHLETLTLLLEHGAILKEDNDGRTPQAIAEQTGHLEAHKILSKGYVAQEYKKVVTLAPLKSVQPLELIESYCKSILSQVKSLRNIFSNFFKQFEHFAGSKVTAGAVQ</sequence>
<dbReference type="InterPro" id="IPR036770">
    <property type="entry name" value="Ankyrin_rpt-contain_sf"/>
</dbReference>
<reference evidence="6" key="1">
    <citation type="journal article" date="2010" name="Nature">
        <title>The Amphimedon queenslandica genome and the evolution of animal complexity.</title>
        <authorList>
            <person name="Srivastava M."/>
            <person name="Simakov O."/>
            <person name="Chapman J."/>
            <person name="Fahey B."/>
            <person name="Gauthier M.E."/>
            <person name="Mitros T."/>
            <person name="Richards G.S."/>
            <person name="Conaco C."/>
            <person name="Dacre M."/>
            <person name="Hellsten U."/>
            <person name="Larroux C."/>
            <person name="Putnam N.H."/>
            <person name="Stanke M."/>
            <person name="Adamska M."/>
            <person name="Darling A."/>
            <person name="Degnan S.M."/>
            <person name="Oakley T.H."/>
            <person name="Plachetzki D.C."/>
            <person name="Zhai Y."/>
            <person name="Adamski M."/>
            <person name="Calcino A."/>
            <person name="Cummins S.F."/>
            <person name="Goodstein D.M."/>
            <person name="Harris C."/>
            <person name="Jackson D.J."/>
            <person name="Leys S.P."/>
            <person name="Shu S."/>
            <person name="Woodcroft B.J."/>
            <person name="Vervoort M."/>
            <person name="Kosik K.S."/>
            <person name="Manning G."/>
            <person name="Degnan B.M."/>
            <person name="Rokhsar D.S."/>
        </authorList>
    </citation>
    <scope>NUCLEOTIDE SEQUENCE [LARGE SCALE GENOMIC DNA]</scope>
</reference>
<dbReference type="InParanoid" id="A0A1X7UZG6"/>
<dbReference type="PROSITE" id="PS50088">
    <property type="entry name" value="ANK_REPEAT"/>
    <property type="match status" value="8"/>
</dbReference>
<dbReference type="InterPro" id="IPR000488">
    <property type="entry name" value="Death_dom"/>
</dbReference>
<feature type="domain" description="Death" evidence="4">
    <location>
        <begin position="38"/>
        <end position="94"/>
    </location>
</feature>
<feature type="repeat" description="ANK" evidence="3">
    <location>
        <begin position="559"/>
        <end position="591"/>
    </location>
</feature>
<evidence type="ECO:0000259" key="4">
    <source>
        <dbReference type="PROSITE" id="PS50017"/>
    </source>
</evidence>
<dbReference type="PRINTS" id="PR01415">
    <property type="entry name" value="ANKYRIN"/>
</dbReference>
<feature type="repeat" description="ANK" evidence="3">
    <location>
        <begin position="628"/>
        <end position="660"/>
    </location>
</feature>
<dbReference type="AlphaFoldDB" id="A0A1X7UZG6"/>
<dbReference type="InterPro" id="IPR050889">
    <property type="entry name" value="Dendritic_Spine_Reg/Scaffold"/>
</dbReference>
<feature type="repeat" description="ANK" evidence="3">
    <location>
        <begin position="661"/>
        <end position="694"/>
    </location>
</feature>
<keyword evidence="6" id="KW-1185">Reference proteome</keyword>
<evidence type="ECO:0000313" key="5">
    <source>
        <dbReference type="EnsemblMetazoa" id="Aqu2.1.33375_001"/>
    </source>
</evidence>
<dbReference type="Gene3D" id="1.25.40.20">
    <property type="entry name" value="Ankyrin repeat-containing domain"/>
    <property type="match status" value="4"/>
</dbReference>
<dbReference type="Gene3D" id="1.10.533.10">
    <property type="entry name" value="Death Domain, Fas"/>
    <property type="match status" value="1"/>
</dbReference>